<reference evidence="2 3" key="1">
    <citation type="journal article" date="2005" name="PLoS Biol.">
        <title>The genomes of Oryza sativa: a history of duplications.</title>
        <authorList>
            <person name="Yu J."/>
            <person name="Wang J."/>
            <person name="Lin W."/>
            <person name="Li S."/>
            <person name="Li H."/>
            <person name="Zhou J."/>
            <person name="Ni P."/>
            <person name="Dong W."/>
            <person name="Hu S."/>
            <person name="Zeng C."/>
            <person name="Zhang J."/>
            <person name="Zhang Y."/>
            <person name="Li R."/>
            <person name="Xu Z."/>
            <person name="Li S."/>
            <person name="Li X."/>
            <person name="Zheng H."/>
            <person name="Cong L."/>
            <person name="Lin L."/>
            <person name="Yin J."/>
            <person name="Geng J."/>
            <person name="Li G."/>
            <person name="Shi J."/>
            <person name="Liu J."/>
            <person name="Lv H."/>
            <person name="Li J."/>
            <person name="Wang J."/>
            <person name="Deng Y."/>
            <person name="Ran L."/>
            <person name="Shi X."/>
            <person name="Wang X."/>
            <person name="Wu Q."/>
            <person name="Li C."/>
            <person name="Ren X."/>
            <person name="Wang J."/>
            <person name="Wang X."/>
            <person name="Li D."/>
            <person name="Liu D."/>
            <person name="Zhang X."/>
            <person name="Ji Z."/>
            <person name="Zhao W."/>
            <person name="Sun Y."/>
            <person name="Zhang Z."/>
            <person name="Bao J."/>
            <person name="Han Y."/>
            <person name="Dong L."/>
            <person name="Ji J."/>
            <person name="Chen P."/>
            <person name="Wu S."/>
            <person name="Liu J."/>
            <person name="Xiao Y."/>
            <person name="Bu D."/>
            <person name="Tan J."/>
            <person name="Yang L."/>
            <person name="Ye C."/>
            <person name="Zhang J."/>
            <person name="Xu J."/>
            <person name="Zhou Y."/>
            <person name="Yu Y."/>
            <person name="Zhang B."/>
            <person name="Zhuang S."/>
            <person name="Wei H."/>
            <person name="Liu B."/>
            <person name="Lei M."/>
            <person name="Yu H."/>
            <person name="Li Y."/>
            <person name="Xu H."/>
            <person name="Wei S."/>
            <person name="He X."/>
            <person name="Fang L."/>
            <person name="Zhang Z."/>
            <person name="Zhang Y."/>
            <person name="Huang X."/>
            <person name="Su Z."/>
            <person name="Tong W."/>
            <person name="Li J."/>
            <person name="Tong Z."/>
            <person name="Li S."/>
            <person name="Ye J."/>
            <person name="Wang L."/>
            <person name="Fang L."/>
            <person name="Lei T."/>
            <person name="Chen C."/>
            <person name="Chen H."/>
            <person name="Xu Z."/>
            <person name="Li H."/>
            <person name="Huang H."/>
            <person name="Zhang F."/>
            <person name="Xu H."/>
            <person name="Li N."/>
            <person name="Zhao C."/>
            <person name="Li S."/>
            <person name="Dong L."/>
            <person name="Huang Y."/>
            <person name="Li L."/>
            <person name="Xi Y."/>
            <person name="Qi Q."/>
            <person name="Li W."/>
            <person name="Zhang B."/>
            <person name="Hu W."/>
            <person name="Zhang Y."/>
            <person name="Tian X."/>
            <person name="Jiao Y."/>
            <person name="Liang X."/>
            <person name="Jin J."/>
            <person name="Gao L."/>
            <person name="Zheng W."/>
            <person name="Hao B."/>
            <person name="Liu S."/>
            <person name="Wang W."/>
            <person name="Yuan L."/>
            <person name="Cao M."/>
            <person name="McDermott J."/>
            <person name="Samudrala R."/>
            <person name="Wang J."/>
            <person name="Wong G.K."/>
            <person name="Yang H."/>
        </authorList>
    </citation>
    <scope>NUCLEOTIDE SEQUENCE [LARGE SCALE GENOMIC DNA]</scope>
    <source>
        <strain evidence="3">cv. 93-11</strain>
    </source>
</reference>
<sequence>MCATTKLAVLSRPSICSTRMCPEGGAWEVRRVAAAGGRRGERRWRREALGGGEKRRQRQDAGGGRHERRWLWVVMGRWGGGCGEIRLPFCQYKLVGENGSWCSGRAAAKWDPDEGDQRESERVRQGGDTGGQVRVPRPHGGQIQTLTIGGGRQRRCDAEAEVGGEGGARREAEAEAPEDGDATTEEVEAAREEGGGGGSRR</sequence>
<name>B8BL79_ORYSI</name>
<feature type="compositionally biased region" description="Basic and acidic residues" evidence="1">
    <location>
        <begin position="108"/>
        <end position="125"/>
    </location>
</feature>
<dbReference type="EMBL" id="CM000136">
    <property type="protein sequence ID" value="EEC68415.1"/>
    <property type="molecule type" value="Genomic_DNA"/>
</dbReference>
<feature type="region of interest" description="Disordered" evidence="1">
    <location>
        <begin position="103"/>
        <end position="201"/>
    </location>
</feature>
<evidence type="ECO:0000313" key="3">
    <source>
        <dbReference type="Proteomes" id="UP000007015"/>
    </source>
</evidence>
<gene>
    <name evidence="2" type="ORF">OsI_36591</name>
</gene>
<proteinExistence type="predicted"/>
<evidence type="ECO:0000256" key="1">
    <source>
        <dbReference type="SAM" id="MobiDB-lite"/>
    </source>
</evidence>
<dbReference type="Gramene" id="BGIOSGA035500-TA">
    <property type="protein sequence ID" value="BGIOSGA035500-PA"/>
    <property type="gene ID" value="BGIOSGA035500"/>
</dbReference>
<evidence type="ECO:0000313" key="2">
    <source>
        <dbReference type="EMBL" id="EEC68415.1"/>
    </source>
</evidence>
<protein>
    <submittedName>
        <fullName evidence="2">Uncharacterized protein</fullName>
    </submittedName>
</protein>
<organism evidence="2 3">
    <name type="scientific">Oryza sativa subsp. indica</name>
    <name type="common">Rice</name>
    <dbReference type="NCBI Taxonomy" id="39946"/>
    <lineage>
        <taxon>Eukaryota</taxon>
        <taxon>Viridiplantae</taxon>
        <taxon>Streptophyta</taxon>
        <taxon>Embryophyta</taxon>
        <taxon>Tracheophyta</taxon>
        <taxon>Spermatophyta</taxon>
        <taxon>Magnoliopsida</taxon>
        <taxon>Liliopsida</taxon>
        <taxon>Poales</taxon>
        <taxon>Poaceae</taxon>
        <taxon>BOP clade</taxon>
        <taxon>Oryzoideae</taxon>
        <taxon>Oryzeae</taxon>
        <taxon>Oryzinae</taxon>
        <taxon>Oryza</taxon>
        <taxon>Oryza sativa</taxon>
    </lineage>
</organism>
<dbReference type="Proteomes" id="UP000007015">
    <property type="component" value="Chromosome 11"/>
</dbReference>
<accession>B8BL79</accession>
<feature type="region of interest" description="Disordered" evidence="1">
    <location>
        <begin position="40"/>
        <end position="62"/>
    </location>
</feature>
<dbReference type="HOGENOM" id="CLU_1362385_0_0_1"/>
<keyword evidence="3" id="KW-1185">Reference proteome</keyword>
<feature type="compositionally biased region" description="Acidic residues" evidence="1">
    <location>
        <begin position="174"/>
        <end position="187"/>
    </location>
</feature>
<feature type="compositionally biased region" description="Basic and acidic residues" evidence="1">
    <location>
        <begin position="44"/>
        <end position="54"/>
    </location>
</feature>
<dbReference type="AlphaFoldDB" id="B8BL79"/>